<proteinExistence type="inferred from homology"/>
<feature type="domain" description="ABC transmembrane type-1" evidence="8">
    <location>
        <begin position="88"/>
        <end position="282"/>
    </location>
</feature>
<name>A0A4R4YXU1_9ACTN</name>
<dbReference type="RefSeq" id="WP_132611893.1">
    <property type="nucleotide sequence ID" value="NZ_SMKQ01000027.1"/>
</dbReference>
<dbReference type="CDD" id="cd06261">
    <property type="entry name" value="TM_PBP2"/>
    <property type="match status" value="1"/>
</dbReference>
<accession>A0A4R4YXU1</accession>
<evidence type="ECO:0000259" key="8">
    <source>
        <dbReference type="PROSITE" id="PS50928"/>
    </source>
</evidence>
<dbReference type="Gene3D" id="1.10.3720.10">
    <property type="entry name" value="MetI-like"/>
    <property type="match status" value="1"/>
</dbReference>
<keyword evidence="4 7" id="KW-0812">Transmembrane</keyword>
<dbReference type="Pfam" id="PF00528">
    <property type="entry name" value="BPD_transp_1"/>
    <property type="match status" value="1"/>
</dbReference>
<dbReference type="OrthoDB" id="6637947at2"/>
<evidence type="ECO:0000313" key="10">
    <source>
        <dbReference type="Proteomes" id="UP000295302"/>
    </source>
</evidence>
<feature type="transmembrane region" description="Helical" evidence="7">
    <location>
        <begin position="209"/>
        <end position="233"/>
    </location>
</feature>
<keyword evidence="10" id="KW-1185">Reference proteome</keyword>
<comment type="similarity">
    <text evidence="7">Belongs to the binding-protein-dependent transport system permease family.</text>
</comment>
<keyword evidence="3" id="KW-1003">Cell membrane</keyword>
<keyword evidence="6 7" id="KW-0472">Membrane</keyword>
<feature type="transmembrane region" description="Helical" evidence="7">
    <location>
        <begin position="92"/>
        <end position="115"/>
    </location>
</feature>
<comment type="caution">
    <text evidence="9">The sequence shown here is derived from an EMBL/GenBank/DDBJ whole genome shotgun (WGS) entry which is preliminary data.</text>
</comment>
<feature type="transmembrane region" description="Helical" evidence="7">
    <location>
        <begin position="127"/>
        <end position="147"/>
    </location>
</feature>
<dbReference type="PROSITE" id="PS50928">
    <property type="entry name" value="ABC_TM1"/>
    <property type="match status" value="1"/>
</dbReference>
<evidence type="ECO:0000256" key="4">
    <source>
        <dbReference type="ARBA" id="ARBA00022692"/>
    </source>
</evidence>
<evidence type="ECO:0000256" key="3">
    <source>
        <dbReference type="ARBA" id="ARBA00022475"/>
    </source>
</evidence>
<reference evidence="9 10" key="1">
    <citation type="submission" date="2019-03" db="EMBL/GenBank/DDBJ databases">
        <title>Draft genome sequences of novel Actinobacteria.</title>
        <authorList>
            <person name="Sahin N."/>
            <person name="Ay H."/>
            <person name="Saygin H."/>
        </authorList>
    </citation>
    <scope>NUCLEOTIDE SEQUENCE [LARGE SCALE GENOMIC DNA]</scope>
    <source>
        <strain evidence="9 10">CH32</strain>
    </source>
</reference>
<dbReference type="InterPro" id="IPR000515">
    <property type="entry name" value="MetI-like"/>
</dbReference>
<comment type="subcellular location">
    <subcellularLocation>
        <location evidence="1 7">Cell membrane</location>
        <topology evidence="1 7">Multi-pass membrane protein</topology>
    </subcellularLocation>
</comment>
<evidence type="ECO:0000256" key="5">
    <source>
        <dbReference type="ARBA" id="ARBA00022989"/>
    </source>
</evidence>
<dbReference type="EMBL" id="SMKQ01000027">
    <property type="protein sequence ID" value="TDD50226.1"/>
    <property type="molecule type" value="Genomic_DNA"/>
</dbReference>
<feature type="transmembrane region" description="Helical" evidence="7">
    <location>
        <begin position="259"/>
        <end position="283"/>
    </location>
</feature>
<gene>
    <name evidence="9" type="ORF">E1286_12470</name>
</gene>
<dbReference type="PANTHER" id="PTHR43386">
    <property type="entry name" value="OLIGOPEPTIDE TRANSPORT SYSTEM PERMEASE PROTEIN APPC"/>
    <property type="match status" value="1"/>
</dbReference>
<organism evidence="9 10">
    <name type="scientific">Nonomuraea terrae</name>
    <dbReference type="NCBI Taxonomy" id="2530383"/>
    <lineage>
        <taxon>Bacteria</taxon>
        <taxon>Bacillati</taxon>
        <taxon>Actinomycetota</taxon>
        <taxon>Actinomycetes</taxon>
        <taxon>Streptosporangiales</taxon>
        <taxon>Streptosporangiaceae</taxon>
        <taxon>Nonomuraea</taxon>
    </lineage>
</organism>
<dbReference type="Proteomes" id="UP000295302">
    <property type="component" value="Unassembled WGS sequence"/>
</dbReference>
<keyword evidence="2 7" id="KW-0813">Transport</keyword>
<feature type="transmembrane region" description="Helical" evidence="7">
    <location>
        <begin position="29"/>
        <end position="49"/>
    </location>
</feature>
<dbReference type="GO" id="GO:0005886">
    <property type="term" value="C:plasma membrane"/>
    <property type="evidence" value="ECO:0007669"/>
    <property type="project" value="UniProtKB-SubCell"/>
</dbReference>
<evidence type="ECO:0000256" key="6">
    <source>
        <dbReference type="ARBA" id="ARBA00023136"/>
    </source>
</evidence>
<keyword evidence="5 7" id="KW-1133">Transmembrane helix</keyword>
<evidence type="ECO:0000256" key="7">
    <source>
        <dbReference type="RuleBase" id="RU363032"/>
    </source>
</evidence>
<dbReference type="GO" id="GO:0055085">
    <property type="term" value="P:transmembrane transport"/>
    <property type="evidence" value="ECO:0007669"/>
    <property type="project" value="InterPro"/>
</dbReference>
<sequence length="294" mass="31659">MTALQEVTPQEREGVRREALYFAVRNGKLLTGFGVVAVLLVLGLVGPLFTDVPPNQYGPRPMSPPSAEHWFGTTTFGQDIFAQFVHGLRSTFAVGAIGGGIAAVIGMLVGFTAGYRGGVVDEVLNMLTNVVLVIPALAVLLIVNAYLGIRSVAVQGLFIGLTQWPWAARAIRAQTFTLRSREFVDLARMSGAGTWRIITREIAPNMSSYLFMTFILLFGGSILIASSLDFIGLGPTDAVSLGLMLQNATQWSALQLGMWWWFVPPGAAITAVVGALYVANVGLDEVFNPKLREL</sequence>
<dbReference type="SUPFAM" id="SSF161098">
    <property type="entry name" value="MetI-like"/>
    <property type="match status" value="1"/>
</dbReference>
<dbReference type="AlphaFoldDB" id="A0A4R4YXU1"/>
<feature type="transmembrane region" description="Helical" evidence="7">
    <location>
        <begin position="153"/>
        <end position="171"/>
    </location>
</feature>
<protein>
    <submittedName>
        <fullName evidence="9">ABC transporter permease</fullName>
    </submittedName>
</protein>
<evidence type="ECO:0000313" key="9">
    <source>
        <dbReference type="EMBL" id="TDD50226.1"/>
    </source>
</evidence>
<dbReference type="PANTHER" id="PTHR43386:SF1">
    <property type="entry name" value="D,D-DIPEPTIDE TRANSPORT SYSTEM PERMEASE PROTEIN DDPC-RELATED"/>
    <property type="match status" value="1"/>
</dbReference>
<dbReference type="InterPro" id="IPR050366">
    <property type="entry name" value="BP-dependent_transpt_permease"/>
</dbReference>
<evidence type="ECO:0000256" key="1">
    <source>
        <dbReference type="ARBA" id="ARBA00004651"/>
    </source>
</evidence>
<dbReference type="InterPro" id="IPR035906">
    <property type="entry name" value="MetI-like_sf"/>
</dbReference>
<evidence type="ECO:0000256" key="2">
    <source>
        <dbReference type="ARBA" id="ARBA00022448"/>
    </source>
</evidence>